<dbReference type="PANTHER" id="PTHR30003:SF0">
    <property type="entry name" value="GLYCOLATE PERMEASE GLCA-RELATED"/>
    <property type="match status" value="1"/>
</dbReference>
<evidence type="ECO:0000256" key="7">
    <source>
        <dbReference type="ARBA" id="ARBA00023136"/>
    </source>
</evidence>
<dbReference type="OrthoDB" id="9761056at2"/>
<sequence length="551" mass="58591">MPWYQNYAALNNSIGLTALAVSIPILFLFWALAIKQMKGYIAGVLTLLLTLADVIIVYKMPVGTALSASFLGIVNGLFPIAWIVVAAVFLYNLTVESGHFEVIKSSIASVSDDRRIQALLVAFCFGAFLEGAAGFGAPVAISGAILIGLGFEPLYAAGLCLIANTAPVAFGAIGSPIIAAGSVTGLGDFVISQAVGRQLPFLSVVIPLYLIILMAGWKAAKEVLPAILVTGVSFAVAQWWSSNYLGAYLPDIISSLTSLVATTVFLKFWKPKTIWRFPSEKKDANAKVTHYSSGEVIKAWSPFVILTVMVAIWGTPAFKNWVVKDLQWIINIPHWPGLDGLVYKMTPIVSSPSVYGASYKWEFFSAGGTAILISAIISMAILRISPAKGAVVFVRTVKQLIYPIITMGSVLGFAYLANYSGLSFTLGLLFASTGKAFAFLSPVLGWMGVFLTGSDTSANALFGKLQQVTAEQIGVNPVLTVAANSSGGVVGKMISPQSIAVAAAATSLVGRESDLFRFTIKHSLIFLVAVAIMITLQAYVVPWMIPVVASF</sequence>
<dbReference type="GO" id="GO:0015129">
    <property type="term" value="F:lactate transmembrane transporter activity"/>
    <property type="evidence" value="ECO:0007669"/>
    <property type="project" value="UniProtKB-UniRule"/>
</dbReference>
<dbReference type="AlphaFoldDB" id="H5XX30"/>
<feature type="transmembrane region" description="Helical" evidence="8">
    <location>
        <begin position="524"/>
        <end position="545"/>
    </location>
</feature>
<feature type="transmembrane region" description="Helical" evidence="8">
    <location>
        <begin position="199"/>
        <end position="216"/>
    </location>
</feature>
<dbReference type="eggNOG" id="COG1620">
    <property type="taxonomic scope" value="Bacteria"/>
</dbReference>
<accession>H5XX30</accession>
<evidence type="ECO:0000313" key="9">
    <source>
        <dbReference type="EMBL" id="EHQ90898.1"/>
    </source>
</evidence>
<keyword evidence="5 8" id="KW-0812">Transmembrane</keyword>
<dbReference type="PANTHER" id="PTHR30003">
    <property type="entry name" value="L-LACTATE PERMEASE"/>
    <property type="match status" value="1"/>
</dbReference>
<dbReference type="Pfam" id="PF02652">
    <property type="entry name" value="Lactate_perm"/>
    <property type="match status" value="1"/>
</dbReference>
<comment type="function">
    <text evidence="8">Uptake of L-lactate across the membrane. Can also transport D-lactate and glycolate.</text>
</comment>
<feature type="transmembrane region" description="Helical" evidence="8">
    <location>
        <begin position="223"/>
        <end position="241"/>
    </location>
</feature>
<dbReference type="RefSeq" id="WP_007785529.1">
    <property type="nucleotide sequence ID" value="NZ_CM001441.1"/>
</dbReference>
<keyword evidence="4 8" id="KW-1003">Cell membrane</keyword>
<feature type="transmembrane region" description="Helical" evidence="8">
    <location>
        <begin position="12"/>
        <end position="33"/>
    </location>
</feature>
<proteinExistence type="inferred from homology"/>
<evidence type="ECO:0000256" key="2">
    <source>
        <dbReference type="ARBA" id="ARBA00010100"/>
    </source>
</evidence>
<dbReference type="Proteomes" id="UP000005104">
    <property type="component" value="Chromosome"/>
</dbReference>
<feature type="transmembrane region" description="Helical" evidence="8">
    <location>
        <begin position="116"/>
        <end position="135"/>
    </location>
</feature>
<dbReference type="EMBL" id="CM001441">
    <property type="protein sequence ID" value="EHQ90898.1"/>
    <property type="molecule type" value="Genomic_DNA"/>
</dbReference>
<keyword evidence="10" id="KW-1185">Reference proteome</keyword>
<evidence type="ECO:0000313" key="10">
    <source>
        <dbReference type="Proteomes" id="UP000005104"/>
    </source>
</evidence>
<comment type="subcellular location">
    <subcellularLocation>
        <location evidence="1 8">Cell membrane</location>
        <topology evidence="1 8">Multi-pass membrane protein</topology>
    </subcellularLocation>
</comment>
<dbReference type="HOGENOM" id="CLU_021628_0_0_9"/>
<keyword evidence="6 8" id="KW-1133">Transmembrane helix</keyword>
<keyword evidence="7 8" id="KW-0472">Membrane</keyword>
<evidence type="ECO:0000256" key="6">
    <source>
        <dbReference type="ARBA" id="ARBA00022989"/>
    </source>
</evidence>
<name>H5XX30_9FIRM</name>
<feature type="transmembrane region" description="Helical" evidence="8">
    <location>
        <begin position="40"/>
        <end position="58"/>
    </location>
</feature>
<evidence type="ECO:0000256" key="5">
    <source>
        <dbReference type="ARBA" id="ARBA00022692"/>
    </source>
</evidence>
<keyword evidence="3 8" id="KW-0813">Transport</keyword>
<organism evidence="9 10">
    <name type="scientific">Desulfosporosinus youngiae DSM 17734</name>
    <dbReference type="NCBI Taxonomy" id="768710"/>
    <lineage>
        <taxon>Bacteria</taxon>
        <taxon>Bacillati</taxon>
        <taxon>Bacillota</taxon>
        <taxon>Clostridia</taxon>
        <taxon>Eubacteriales</taxon>
        <taxon>Desulfitobacteriaceae</taxon>
        <taxon>Desulfosporosinus</taxon>
    </lineage>
</organism>
<evidence type="ECO:0000256" key="3">
    <source>
        <dbReference type="ARBA" id="ARBA00022448"/>
    </source>
</evidence>
<dbReference type="InterPro" id="IPR003804">
    <property type="entry name" value="Lactate_perm"/>
</dbReference>
<dbReference type="GO" id="GO:0015295">
    <property type="term" value="F:solute:proton symporter activity"/>
    <property type="evidence" value="ECO:0007669"/>
    <property type="project" value="TreeGrafter"/>
</dbReference>
<dbReference type="STRING" id="768710.DesyoDRAFT_3925"/>
<dbReference type="NCBIfam" id="TIGR00795">
    <property type="entry name" value="lctP"/>
    <property type="match status" value="1"/>
</dbReference>
<comment type="similarity">
    <text evidence="2 8">Belongs to the lactate permease family.</text>
</comment>
<evidence type="ECO:0000256" key="8">
    <source>
        <dbReference type="RuleBase" id="RU365092"/>
    </source>
</evidence>
<feature type="transmembrane region" description="Helical" evidence="8">
    <location>
        <begin position="70"/>
        <end position="95"/>
    </location>
</feature>
<gene>
    <name evidence="9" type="ORF">DesyoDRAFT_3925</name>
</gene>
<feature type="transmembrane region" description="Helical" evidence="8">
    <location>
        <begin position="363"/>
        <end position="384"/>
    </location>
</feature>
<feature type="transmembrane region" description="Helical" evidence="8">
    <location>
        <begin position="247"/>
        <end position="269"/>
    </location>
</feature>
<feature type="transmembrane region" description="Helical" evidence="8">
    <location>
        <begin position="396"/>
        <end position="416"/>
    </location>
</feature>
<reference evidence="9 10" key="1">
    <citation type="submission" date="2011-11" db="EMBL/GenBank/DDBJ databases">
        <title>The Noncontiguous Finished genome of Desulfosporosinus youngiae DSM 17734.</title>
        <authorList>
            <consortium name="US DOE Joint Genome Institute (JGI-PGF)"/>
            <person name="Lucas S."/>
            <person name="Han J."/>
            <person name="Lapidus A."/>
            <person name="Cheng J.-F."/>
            <person name="Goodwin L."/>
            <person name="Pitluck S."/>
            <person name="Peters L."/>
            <person name="Ovchinnikova G."/>
            <person name="Lu M."/>
            <person name="Land M.L."/>
            <person name="Hauser L."/>
            <person name="Pester M."/>
            <person name="Spring S."/>
            <person name="Ollivier B."/>
            <person name="Rattei T."/>
            <person name="Klenk H.-P."/>
            <person name="Wagner M."/>
            <person name="Loy A."/>
            <person name="Woyke T.J."/>
        </authorList>
    </citation>
    <scope>NUCLEOTIDE SEQUENCE [LARGE SCALE GENOMIC DNA]</scope>
    <source>
        <strain evidence="9 10">DSM 17734</strain>
    </source>
</reference>
<evidence type="ECO:0000256" key="4">
    <source>
        <dbReference type="ARBA" id="ARBA00022475"/>
    </source>
</evidence>
<feature type="transmembrane region" description="Helical" evidence="8">
    <location>
        <begin position="436"/>
        <end position="454"/>
    </location>
</feature>
<feature type="transmembrane region" description="Helical" evidence="8">
    <location>
        <begin position="168"/>
        <end position="187"/>
    </location>
</feature>
<feature type="transmembrane region" description="Helical" evidence="8">
    <location>
        <begin position="299"/>
        <end position="318"/>
    </location>
</feature>
<feature type="transmembrane region" description="Helical" evidence="8">
    <location>
        <begin position="141"/>
        <end position="161"/>
    </location>
</feature>
<protein>
    <recommendedName>
        <fullName evidence="8">L-lactate permease</fullName>
    </recommendedName>
</protein>
<dbReference type="GO" id="GO:0005886">
    <property type="term" value="C:plasma membrane"/>
    <property type="evidence" value="ECO:0007669"/>
    <property type="project" value="UniProtKB-SubCell"/>
</dbReference>
<evidence type="ECO:0000256" key="1">
    <source>
        <dbReference type="ARBA" id="ARBA00004651"/>
    </source>
</evidence>